<dbReference type="AlphaFoldDB" id="A0AA39GCF2"/>
<name>A0AA39GCF2_SARSR</name>
<keyword evidence="3" id="KW-1185">Reference proteome</keyword>
<feature type="compositionally biased region" description="Basic and acidic residues" evidence="1">
    <location>
        <begin position="489"/>
        <end position="498"/>
    </location>
</feature>
<feature type="compositionally biased region" description="Polar residues" evidence="1">
    <location>
        <begin position="341"/>
        <end position="351"/>
    </location>
</feature>
<feature type="region of interest" description="Disordered" evidence="1">
    <location>
        <begin position="395"/>
        <end position="498"/>
    </location>
</feature>
<dbReference type="EMBL" id="JAPDFR010000007">
    <property type="protein sequence ID" value="KAK0384758.1"/>
    <property type="molecule type" value="Genomic_DNA"/>
</dbReference>
<proteinExistence type="predicted"/>
<feature type="region of interest" description="Disordered" evidence="1">
    <location>
        <begin position="328"/>
        <end position="352"/>
    </location>
</feature>
<evidence type="ECO:0000313" key="3">
    <source>
        <dbReference type="Proteomes" id="UP001175261"/>
    </source>
</evidence>
<organism evidence="2 3">
    <name type="scientific">Sarocladium strictum</name>
    <name type="common">Black bundle disease fungus</name>
    <name type="synonym">Acremonium strictum</name>
    <dbReference type="NCBI Taxonomy" id="5046"/>
    <lineage>
        <taxon>Eukaryota</taxon>
        <taxon>Fungi</taxon>
        <taxon>Dikarya</taxon>
        <taxon>Ascomycota</taxon>
        <taxon>Pezizomycotina</taxon>
        <taxon>Sordariomycetes</taxon>
        <taxon>Hypocreomycetidae</taxon>
        <taxon>Hypocreales</taxon>
        <taxon>Sarocladiaceae</taxon>
        <taxon>Sarocladium</taxon>
    </lineage>
</organism>
<reference evidence="2" key="1">
    <citation type="submission" date="2022-10" db="EMBL/GenBank/DDBJ databases">
        <title>Determination and structural analysis of whole genome sequence of Sarocladium strictum F4-1.</title>
        <authorList>
            <person name="Hu L."/>
            <person name="Jiang Y."/>
        </authorList>
    </citation>
    <scope>NUCLEOTIDE SEQUENCE</scope>
    <source>
        <strain evidence="2">F4-1</strain>
    </source>
</reference>
<evidence type="ECO:0000313" key="2">
    <source>
        <dbReference type="EMBL" id="KAK0384758.1"/>
    </source>
</evidence>
<accession>A0AA39GCF2</accession>
<gene>
    <name evidence="2" type="ORF">NLU13_7236</name>
</gene>
<comment type="caution">
    <text evidence="2">The sequence shown here is derived from an EMBL/GenBank/DDBJ whole genome shotgun (WGS) entry which is preliminary data.</text>
</comment>
<dbReference type="Proteomes" id="UP001175261">
    <property type="component" value="Unassembled WGS sequence"/>
</dbReference>
<feature type="compositionally biased region" description="Polar residues" evidence="1">
    <location>
        <begin position="399"/>
        <end position="410"/>
    </location>
</feature>
<feature type="compositionally biased region" description="Basic residues" evidence="1">
    <location>
        <begin position="472"/>
        <end position="486"/>
    </location>
</feature>
<sequence length="498" mass="55568">MLLHVGAGLHGHEYSSTQPHKQPQLQTTLLPSLKDSHSDMGSTPVDRPVSQLLPGMSYLASFLPSPKSFWGRPSSDYFVKNYLPTRFQEVKEEASDRSSHRTSIDGDAFPLYIDKENEVEPNCDTTTCSSSQCSKTKRPKTRFHFARPVPGSLRRHKRSQPRLLLQLRREHDGRPLPSIEVVPARDVAGFKLSSEDIIIMRSDHDRLDSWYGSERKAEEITREKEILAVMTPRGSAEDGSAEIVLDDGTIWQACRRPMGGYEFCHMNHHGNPTVVRWVKRQPASPAASHQFSFCTMDPLVRKHPFLGSLKQTGLDVFETYTQSYTRLQGTRPASYAGDGSLPSSAPKQTANVPDHQKRLMTVTAIWVSFCEDGWPGSLPYSSWASKPKATAVTRGVSEDLSNVPQSSLPTSPIRESLSRASVAEPRPSCAFQGRRSASTGAAFMERRRAAARVASPPSTGSVQDKGEQMDKHPHRSKMRAWAHRVFHPGSKDSTRRQQ</sequence>
<protein>
    <submittedName>
        <fullName evidence="2">Uncharacterized protein</fullName>
    </submittedName>
</protein>
<evidence type="ECO:0000256" key="1">
    <source>
        <dbReference type="SAM" id="MobiDB-lite"/>
    </source>
</evidence>